<accession>A0AAV7TXF1</accession>
<feature type="region of interest" description="Disordered" evidence="1">
    <location>
        <begin position="1"/>
        <end position="67"/>
    </location>
</feature>
<proteinExistence type="predicted"/>
<protein>
    <submittedName>
        <fullName evidence="2">Uncharacterized protein</fullName>
    </submittedName>
</protein>
<feature type="compositionally biased region" description="Basic and acidic residues" evidence="1">
    <location>
        <begin position="18"/>
        <end position="31"/>
    </location>
</feature>
<evidence type="ECO:0000256" key="1">
    <source>
        <dbReference type="SAM" id="MobiDB-lite"/>
    </source>
</evidence>
<organism evidence="2 3">
    <name type="scientific">Pleurodeles waltl</name>
    <name type="common">Iberian ribbed newt</name>
    <dbReference type="NCBI Taxonomy" id="8319"/>
    <lineage>
        <taxon>Eukaryota</taxon>
        <taxon>Metazoa</taxon>
        <taxon>Chordata</taxon>
        <taxon>Craniata</taxon>
        <taxon>Vertebrata</taxon>
        <taxon>Euteleostomi</taxon>
        <taxon>Amphibia</taxon>
        <taxon>Batrachia</taxon>
        <taxon>Caudata</taxon>
        <taxon>Salamandroidea</taxon>
        <taxon>Salamandridae</taxon>
        <taxon>Pleurodelinae</taxon>
        <taxon>Pleurodeles</taxon>
    </lineage>
</organism>
<name>A0AAV7TXF1_PLEWA</name>
<dbReference type="AlphaFoldDB" id="A0AAV7TXF1"/>
<dbReference type="EMBL" id="JANPWB010000006">
    <property type="protein sequence ID" value="KAJ1180272.1"/>
    <property type="molecule type" value="Genomic_DNA"/>
</dbReference>
<comment type="caution">
    <text evidence="2">The sequence shown here is derived from an EMBL/GenBank/DDBJ whole genome shotgun (WGS) entry which is preliminary data.</text>
</comment>
<feature type="compositionally biased region" description="Basic and acidic residues" evidence="1">
    <location>
        <begin position="95"/>
        <end position="107"/>
    </location>
</feature>
<keyword evidence="3" id="KW-1185">Reference proteome</keyword>
<feature type="compositionally biased region" description="Basic and acidic residues" evidence="1">
    <location>
        <begin position="58"/>
        <end position="67"/>
    </location>
</feature>
<reference evidence="2" key="1">
    <citation type="journal article" date="2022" name="bioRxiv">
        <title>Sequencing and chromosome-scale assembly of the giantPleurodeles waltlgenome.</title>
        <authorList>
            <person name="Brown T."/>
            <person name="Elewa A."/>
            <person name="Iarovenko S."/>
            <person name="Subramanian E."/>
            <person name="Araus A.J."/>
            <person name="Petzold A."/>
            <person name="Susuki M."/>
            <person name="Suzuki K.-i.T."/>
            <person name="Hayashi T."/>
            <person name="Toyoda A."/>
            <person name="Oliveira C."/>
            <person name="Osipova E."/>
            <person name="Leigh N.D."/>
            <person name="Simon A."/>
            <person name="Yun M.H."/>
        </authorList>
    </citation>
    <scope>NUCLEOTIDE SEQUENCE</scope>
    <source>
        <strain evidence="2">20211129_DDA</strain>
        <tissue evidence="2">Liver</tissue>
    </source>
</reference>
<evidence type="ECO:0000313" key="2">
    <source>
        <dbReference type="EMBL" id="KAJ1180272.1"/>
    </source>
</evidence>
<feature type="region of interest" description="Disordered" evidence="1">
    <location>
        <begin position="88"/>
        <end position="121"/>
    </location>
</feature>
<dbReference type="Proteomes" id="UP001066276">
    <property type="component" value="Chromosome 3_2"/>
</dbReference>
<sequence>MRIPSEHGTADWATQRHQNAEDGHALRERGLTRCPGGKSLNSDGPGDTSGAGLSDPEEPFRRGWRKDMPSTVGLSKFLGDPGGEVATADAFTRGAVEEGHADRDAGRRGSYPSAAQQTGQL</sequence>
<gene>
    <name evidence="2" type="ORF">NDU88_005494</name>
</gene>
<evidence type="ECO:0000313" key="3">
    <source>
        <dbReference type="Proteomes" id="UP001066276"/>
    </source>
</evidence>